<proteinExistence type="predicted"/>
<reference evidence="1 2" key="1">
    <citation type="submission" date="2013-12" db="EMBL/GenBank/DDBJ databases">
        <title>Draft genome of the parsitic nematode Ancylostoma duodenale.</title>
        <authorList>
            <person name="Mitreva M."/>
        </authorList>
    </citation>
    <scope>NUCLEOTIDE SEQUENCE [LARGE SCALE GENOMIC DNA]</scope>
    <source>
        <strain evidence="1 2">Zhejiang</strain>
    </source>
</reference>
<dbReference type="Proteomes" id="UP000054047">
    <property type="component" value="Unassembled WGS sequence"/>
</dbReference>
<gene>
    <name evidence="1" type="ORF">ANCDUO_10599</name>
</gene>
<accession>A0A0C2GQC5</accession>
<dbReference type="Gene3D" id="3.40.47.10">
    <property type="match status" value="1"/>
</dbReference>
<feature type="non-terminal residue" evidence="1">
    <location>
        <position position="75"/>
    </location>
</feature>
<evidence type="ECO:0000313" key="2">
    <source>
        <dbReference type="Proteomes" id="UP000054047"/>
    </source>
</evidence>
<dbReference type="GO" id="GO:0016746">
    <property type="term" value="F:acyltransferase activity"/>
    <property type="evidence" value="ECO:0007669"/>
    <property type="project" value="InterPro"/>
</dbReference>
<dbReference type="InterPro" id="IPR016039">
    <property type="entry name" value="Thiolase-like"/>
</dbReference>
<evidence type="ECO:0000313" key="1">
    <source>
        <dbReference type="EMBL" id="KIH59181.1"/>
    </source>
</evidence>
<dbReference type="AlphaFoldDB" id="A0A0C2GQC5"/>
<dbReference type="EMBL" id="KN732247">
    <property type="protein sequence ID" value="KIH59181.1"/>
    <property type="molecule type" value="Genomic_DNA"/>
</dbReference>
<protein>
    <recommendedName>
        <fullName evidence="3">Thiolase N-terminal domain-containing protein</fullName>
    </recommendedName>
</protein>
<dbReference type="OrthoDB" id="542135at2759"/>
<name>A0A0C2GQC5_9BILA</name>
<evidence type="ECO:0008006" key="3">
    <source>
        <dbReference type="Google" id="ProtNLM"/>
    </source>
</evidence>
<keyword evidence="2" id="KW-1185">Reference proteome</keyword>
<sequence>MTKPKVFVIGVGMTKFCKPGSRDWDYPDMVKEAVPTDFVGILVTTALDDCKLKYSDIQQATVGYLFGGTCCGQRA</sequence>
<organism evidence="1 2">
    <name type="scientific">Ancylostoma duodenale</name>
    <dbReference type="NCBI Taxonomy" id="51022"/>
    <lineage>
        <taxon>Eukaryota</taxon>
        <taxon>Metazoa</taxon>
        <taxon>Ecdysozoa</taxon>
        <taxon>Nematoda</taxon>
        <taxon>Chromadorea</taxon>
        <taxon>Rhabditida</taxon>
        <taxon>Rhabditina</taxon>
        <taxon>Rhabditomorpha</taxon>
        <taxon>Strongyloidea</taxon>
        <taxon>Ancylostomatidae</taxon>
        <taxon>Ancylostomatinae</taxon>
        <taxon>Ancylostoma</taxon>
    </lineage>
</organism>